<sequence length="107" mass="11838">MVNSAWCDCNIWVLAICSLMMLSVVAAIEKPSYKEDFGFNHLIIPFSVDQTLLIKNASGTIDWYLIQALNPLFLGESHFCVTDDGNAIATSTKLADFVLHLTSVLEL</sequence>
<dbReference type="EMBL" id="JYDS01001043">
    <property type="protein sequence ID" value="KRY99799.1"/>
    <property type="molecule type" value="Genomic_DNA"/>
</dbReference>
<feature type="chain" id="PRO_5007438241" evidence="1">
    <location>
        <begin position="28"/>
        <end position="107"/>
    </location>
</feature>
<feature type="signal peptide" evidence="1">
    <location>
        <begin position="1"/>
        <end position="27"/>
    </location>
</feature>
<proteinExistence type="predicted"/>
<dbReference type="Proteomes" id="UP000054805">
    <property type="component" value="Unassembled WGS sequence"/>
</dbReference>
<comment type="caution">
    <text evidence="3">The sequence shown here is derived from an EMBL/GenBank/DDBJ whole genome shotgun (WGS) entry which is preliminary data.</text>
</comment>
<gene>
    <name evidence="2" type="ORF">T4B_15257</name>
    <name evidence="3" type="ORF">T4B_3936</name>
</gene>
<accession>A0A0V1GNR0</accession>
<evidence type="ECO:0000313" key="3">
    <source>
        <dbReference type="EMBL" id="KRY99975.1"/>
    </source>
</evidence>
<dbReference type="EMBL" id="JYDS01000973">
    <property type="protein sequence ID" value="KRY99975.1"/>
    <property type="molecule type" value="Genomic_DNA"/>
</dbReference>
<evidence type="ECO:0000313" key="4">
    <source>
        <dbReference type="Proteomes" id="UP000054805"/>
    </source>
</evidence>
<reference evidence="3 4" key="1">
    <citation type="submission" date="2015-01" db="EMBL/GenBank/DDBJ databases">
        <title>Evolution of Trichinella species and genotypes.</title>
        <authorList>
            <person name="Korhonen P.K."/>
            <person name="Edoardo P."/>
            <person name="Giuseppe L.R."/>
            <person name="Gasser R.B."/>
        </authorList>
    </citation>
    <scope>NUCLEOTIDE SEQUENCE [LARGE SCALE GENOMIC DNA]</scope>
    <source>
        <strain evidence="3">ISS588</strain>
    </source>
</reference>
<organism evidence="3 4">
    <name type="scientific">Trichinella pseudospiralis</name>
    <name type="common">Parasitic roundworm</name>
    <dbReference type="NCBI Taxonomy" id="6337"/>
    <lineage>
        <taxon>Eukaryota</taxon>
        <taxon>Metazoa</taxon>
        <taxon>Ecdysozoa</taxon>
        <taxon>Nematoda</taxon>
        <taxon>Enoplea</taxon>
        <taxon>Dorylaimia</taxon>
        <taxon>Trichinellida</taxon>
        <taxon>Trichinellidae</taxon>
        <taxon>Trichinella</taxon>
    </lineage>
</organism>
<protein>
    <submittedName>
        <fullName evidence="3">Uncharacterized protein</fullName>
    </submittedName>
</protein>
<name>A0A0V1GNR0_TRIPS</name>
<keyword evidence="1" id="KW-0732">Signal</keyword>
<evidence type="ECO:0000313" key="2">
    <source>
        <dbReference type="EMBL" id="KRY99799.1"/>
    </source>
</evidence>
<dbReference type="AlphaFoldDB" id="A0A0V1GNR0"/>
<evidence type="ECO:0000256" key="1">
    <source>
        <dbReference type="SAM" id="SignalP"/>
    </source>
</evidence>
<keyword evidence="4" id="KW-1185">Reference proteome</keyword>